<reference evidence="3 4" key="1">
    <citation type="submission" date="2016-01" db="EMBL/GenBank/DDBJ databases">
        <authorList>
            <person name="Oliw E.H."/>
        </authorList>
    </citation>
    <scope>NUCLEOTIDE SEQUENCE [LARGE SCALE GENOMIC DNA]</scope>
    <source>
        <strain evidence="3 4">GED7760B</strain>
    </source>
</reference>
<keyword evidence="1" id="KW-0812">Transmembrane</keyword>
<proteinExistence type="predicted"/>
<sequence length="582" mass="63313">MQNTQNMQNYYQIIKKFNRGFALNTLRAIAVILVFSLVYAFSACGSAAQSGQNLQKRLPNASVLNSNPKKGGTLTILSSESKMDFDPARSQGLPITSNSLVFRALTTWKVTPSGKTRVVADLATDTGTALDGGKTWKYTLKKGIKYQDGSPITSKDIKYGLERSFANSLTGGFGYHKALLEGAKDYAGPFSGKSLDSIETPDNQTIIFKLNAAFANWSWVASLAAFAPVPLNSGNAQDYGKSPVASGPYKIVENEAGKQIVMVRNTNWDLSLDSIRANYPDKIIWKLGVDPSVAAQSMIQGNSGADNAILADFVPPAQRAQAKASYKSSNLLVTSGDGALEYLAMNNRRIKDVKIRKAIQYAVDKQSYQRAKGGAVAGGFATTLITPGVSERKVYNLYSANPRGDVEKAKQLLKESGKSKLKFSLIARPDQAQVASSIQASLKRVGIDVSIRTVDSQIFTDMITGDSGDYDLALSKWQPDFPSAYANIGPLFDSSQIGGGNWNISRYSNPKVDSLIRQAVGVVDKSRADLLWQQVDKEIMRDSPIVPLIYSKNTYIHGSNVENFFVGSFPAYPNYARVSLRN</sequence>
<dbReference type="InterPro" id="IPR000914">
    <property type="entry name" value="SBP_5_dom"/>
</dbReference>
<dbReference type="AlphaFoldDB" id="A0A133NM24"/>
<dbReference type="InterPro" id="IPR039424">
    <property type="entry name" value="SBP_5"/>
</dbReference>
<keyword evidence="1" id="KW-1133">Transmembrane helix</keyword>
<dbReference type="GO" id="GO:0042597">
    <property type="term" value="C:periplasmic space"/>
    <property type="evidence" value="ECO:0007669"/>
    <property type="project" value="UniProtKB-ARBA"/>
</dbReference>
<dbReference type="CDD" id="cd08506">
    <property type="entry name" value="PBP2_clavulanate_OppA2"/>
    <property type="match status" value="1"/>
</dbReference>
<feature type="transmembrane region" description="Helical" evidence="1">
    <location>
        <begin position="21"/>
        <end position="41"/>
    </location>
</feature>
<dbReference type="GO" id="GO:0043190">
    <property type="term" value="C:ATP-binding cassette (ABC) transporter complex"/>
    <property type="evidence" value="ECO:0007669"/>
    <property type="project" value="InterPro"/>
</dbReference>
<dbReference type="Proteomes" id="UP000070558">
    <property type="component" value="Unassembled WGS sequence"/>
</dbReference>
<dbReference type="PIRSF" id="PIRSF002741">
    <property type="entry name" value="MppA"/>
    <property type="match status" value="1"/>
</dbReference>
<evidence type="ECO:0000313" key="4">
    <source>
        <dbReference type="Proteomes" id="UP000070558"/>
    </source>
</evidence>
<feature type="domain" description="Solute-binding protein family 5" evidence="2">
    <location>
        <begin position="118"/>
        <end position="497"/>
    </location>
</feature>
<dbReference type="PANTHER" id="PTHR30290">
    <property type="entry name" value="PERIPLASMIC BINDING COMPONENT OF ABC TRANSPORTER"/>
    <property type="match status" value="1"/>
</dbReference>
<name>A0A133NM24_GARVA</name>
<organism evidence="3 4">
    <name type="scientific">Gardnerella vaginalis</name>
    <dbReference type="NCBI Taxonomy" id="2702"/>
    <lineage>
        <taxon>Bacteria</taxon>
        <taxon>Bacillati</taxon>
        <taxon>Actinomycetota</taxon>
        <taxon>Actinomycetes</taxon>
        <taxon>Bifidobacteriales</taxon>
        <taxon>Bifidobacteriaceae</taxon>
        <taxon>Gardnerella</taxon>
    </lineage>
</organism>
<dbReference type="GO" id="GO:0015833">
    <property type="term" value="P:peptide transport"/>
    <property type="evidence" value="ECO:0007669"/>
    <property type="project" value="TreeGrafter"/>
</dbReference>
<keyword evidence="1" id="KW-0472">Membrane</keyword>
<dbReference type="Pfam" id="PF00496">
    <property type="entry name" value="SBP_bac_5"/>
    <property type="match status" value="1"/>
</dbReference>
<dbReference type="EMBL" id="LRQA01000058">
    <property type="protein sequence ID" value="KXA17332.1"/>
    <property type="molecule type" value="Genomic_DNA"/>
</dbReference>
<dbReference type="PATRIC" id="fig|2702.99.peg.1190"/>
<protein>
    <submittedName>
        <fullName evidence="3">ABC transporter, substrate-binding protein, family 5</fullName>
    </submittedName>
</protein>
<dbReference type="SUPFAM" id="SSF53850">
    <property type="entry name" value="Periplasmic binding protein-like II"/>
    <property type="match status" value="1"/>
</dbReference>
<dbReference type="PANTHER" id="PTHR30290:SF83">
    <property type="entry name" value="ABC TRANSPORTER SUBSTRATE-BINDING PROTEIN"/>
    <property type="match status" value="1"/>
</dbReference>
<dbReference type="Gene3D" id="3.10.105.10">
    <property type="entry name" value="Dipeptide-binding Protein, Domain 3"/>
    <property type="match status" value="1"/>
</dbReference>
<dbReference type="InterPro" id="IPR030678">
    <property type="entry name" value="Peptide/Ni-bd"/>
</dbReference>
<dbReference type="GO" id="GO:1904680">
    <property type="term" value="F:peptide transmembrane transporter activity"/>
    <property type="evidence" value="ECO:0007669"/>
    <property type="project" value="TreeGrafter"/>
</dbReference>
<dbReference type="RefSeq" id="WP_060787300.1">
    <property type="nucleotide sequence ID" value="NZ_KQ956825.1"/>
</dbReference>
<comment type="caution">
    <text evidence="3">The sequence shown here is derived from an EMBL/GenBank/DDBJ whole genome shotgun (WGS) entry which is preliminary data.</text>
</comment>
<gene>
    <name evidence="3" type="ORF">HMPREF3216_01222</name>
</gene>
<dbReference type="Gene3D" id="3.40.190.10">
    <property type="entry name" value="Periplasmic binding protein-like II"/>
    <property type="match status" value="1"/>
</dbReference>
<evidence type="ECO:0000256" key="1">
    <source>
        <dbReference type="SAM" id="Phobius"/>
    </source>
</evidence>
<dbReference type="OrthoDB" id="9046151at2"/>
<accession>A0A133NM24</accession>
<evidence type="ECO:0000259" key="2">
    <source>
        <dbReference type="Pfam" id="PF00496"/>
    </source>
</evidence>
<evidence type="ECO:0000313" key="3">
    <source>
        <dbReference type="EMBL" id="KXA17332.1"/>
    </source>
</evidence>